<evidence type="ECO:0000256" key="6">
    <source>
        <dbReference type="ARBA" id="ARBA00022737"/>
    </source>
</evidence>
<dbReference type="GO" id="GO:0051119">
    <property type="term" value="F:sugar transmembrane transporter activity"/>
    <property type="evidence" value="ECO:0007669"/>
    <property type="project" value="InterPro"/>
</dbReference>
<name>A0AAV8S6R4_9ROSI</name>
<dbReference type="AlphaFoldDB" id="A0AAV8S6R4"/>
<gene>
    <name evidence="11" type="ORF">K2173_013045</name>
</gene>
<feature type="transmembrane region" description="Helical" evidence="9">
    <location>
        <begin position="101"/>
        <end position="121"/>
    </location>
</feature>
<keyword evidence="10" id="KW-0732">Signal</keyword>
<evidence type="ECO:0000313" key="11">
    <source>
        <dbReference type="EMBL" id="KAJ8747877.1"/>
    </source>
</evidence>
<evidence type="ECO:0000256" key="5">
    <source>
        <dbReference type="ARBA" id="ARBA00022692"/>
    </source>
</evidence>
<evidence type="ECO:0000256" key="8">
    <source>
        <dbReference type="ARBA" id="ARBA00023136"/>
    </source>
</evidence>
<keyword evidence="12" id="KW-1185">Reference proteome</keyword>
<comment type="function">
    <text evidence="9">Mediates both low-affinity uptake and efflux of sugar across the membrane.</text>
</comment>
<feature type="chain" id="PRO_5043339342" description="Bidirectional sugar transporter SWEET" evidence="10">
    <location>
        <begin position="19"/>
        <end position="247"/>
    </location>
</feature>
<feature type="transmembrane region" description="Helical" evidence="9">
    <location>
        <begin position="166"/>
        <end position="187"/>
    </location>
</feature>
<keyword evidence="4 9" id="KW-0762">Sugar transport</keyword>
<feature type="transmembrane region" description="Helical" evidence="9">
    <location>
        <begin position="41"/>
        <end position="59"/>
    </location>
</feature>
<dbReference type="GO" id="GO:0051260">
    <property type="term" value="P:protein homooligomerization"/>
    <property type="evidence" value="ECO:0007669"/>
    <property type="project" value="UniProtKB-ARBA"/>
</dbReference>
<evidence type="ECO:0000256" key="3">
    <source>
        <dbReference type="ARBA" id="ARBA00022448"/>
    </source>
</evidence>
<reference evidence="11 12" key="1">
    <citation type="submission" date="2021-09" db="EMBL/GenBank/DDBJ databases">
        <title>Genomic insights and catalytic innovation underlie evolution of tropane alkaloids biosynthesis.</title>
        <authorList>
            <person name="Wang Y.-J."/>
            <person name="Tian T."/>
            <person name="Huang J.-P."/>
            <person name="Huang S.-X."/>
        </authorList>
    </citation>
    <scope>NUCLEOTIDE SEQUENCE [LARGE SCALE GENOMIC DNA]</scope>
    <source>
        <strain evidence="11">KIB-2018</strain>
        <tissue evidence="11">Leaf</tissue>
    </source>
</reference>
<evidence type="ECO:0000256" key="7">
    <source>
        <dbReference type="ARBA" id="ARBA00022989"/>
    </source>
</evidence>
<dbReference type="Proteomes" id="UP001159364">
    <property type="component" value="Unassembled WGS sequence"/>
</dbReference>
<dbReference type="Gene3D" id="1.20.1280.290">
    <property type="match status" value="1"/>
</dbReference>
<dbReference type="Pfam" id="PF03083">
    <property type="entry name" value="MtN3_slv"/>
    <property type="match status" value="1"/>
</dbReference>
<feature type="transmembrane region" description="Helical" evidence="9">
    <location>
        <begin position="193"/>
        <end position="214"/>
    </location>
</feature>
<keyword evidence="6" id="KW-0677">Repeat</keyword>
<feature type="transmembrane region" description="Helical" evidence="9">
    <location>
        <begin position="6"/>
        <end position="29"/>
    </location>
</feature>
<dbReference type="GO" id="GO:0012505">
    <property type="term" value="C:endomembrane system"/>
    <property type="evidence" value="ECO:0007669"/>
    <property type="project" value="UniProtKB-SubCell"/>
</dbReference>
<evidence type="ECO:0000313" key="12">
    <source>
        <dbReference type="Proteomes" id="UP001159364"/>
    </source>
</evidence>
<accession>A0AAV8S6R4</accession>
<dbReference type="PANTHER" id="PTHR10791:SF28">
    <property type="entry name" value="BIDIRECTIONAL SUGAR TRANSPORTER SWEET3"/>
    <property type="match status" value="1"/>
</dbReference>
<dbReference type="EMBL" id="JAIWQS010000058">
    <property type="protein sequence ID" value="KAJ8747877.1"/>
    <property type="molecule type" value="Genomic_DNA"/>
</dbReference>
<dbReference type="PANTHER" id="PTHR10791">
    <property type="entry name" value="RAG1-ACTIVATING PROTEIN 1"/>
    <property type="match status" value="1"/>
</dbReference>
<evidence type="ECO:0000256" key="9">
    <source>
        <dbReference type="RuleBase" id="RU910715"/>
    </source>
</evidence>
<dbReference type="FunFam" id="1.20.1280.290:FF:000002">
    <property type="entry name" value="Bidirectional sugar transporter SWEET"/>
    <property type="match status" value="1"/>
</dbReference>
<sequence length="247" mass="27777">MGALRLAVGIMGNAASLSLFFVPILQINLHKSCKEEKYRGVFMCSLCYYTTELSSLHLVGMPVVSYKWENFPLVTINGLGILFEASFIVIYFWFASGRAKVKVAVQVLPAILLFIVIAAVSTFGFHDRPHRKLFVGCFGIVVAAAMYGSPLVAVKRVIETESVEFMPFYLSFFSFLASTLWMIFGLLSQDMFIASPNFVGSPLAILQLLLYFMYRKRGIMEEPKTWDLEKNKVQLHPVVDQTVNGKN</sequence>
<comment type="subcellular location">
    <subcellularLocation>
        <location evidence="9">Cell membrane</location>
        <topology evidence="9">Multi-pass membrane protein</topology>
    </subcellularLocation>
    <subcellularLocation>
        <location evidence="1">Endomembrane system</location>
        <topology evidence="1">Multi-pass membrane protein</topology>
    </subcellularLocation>
</comment>
<evidence type="ECO:0000256" key="2">
    <source>
        <dbReference type="ARBA" id="ARBA00007809"/>
    </source>
</evidence>
<feature type="signal peptide" evidence="10">
    <location>
        <begin position="1"/>
        <end position="18"/>
    </location>
</feature>
<keyword evidence="7 9" id="KW-1133">Transmembrane helix</keyword>
<dbReference type="InterPro" id="IPR004316">
    <property type="entry name" value="SWEET_rpt"/>
</dbReference>
<proteinExistence type="inferred from homology"/>
<comment type="caution">
    <text evidence="11">The sequence shown here is derived from an EMBL/GenBank/DDBJ whole genome shotgun (WGS) entry which is preliminary data.</text>
</comment>
<dbReference type="InterPro" id="IPR047664">
    <property type="entry name" value="SWEET"/>
</dbReference>
<organism evidence="11 12">
    <name type="scientific">Erythroxylum novogranatense</name>
    <dbReference type="NCBI Taxonomy" id="1862640"/>
    <lineage>
        <taxon>Eukaryota</taxon>
        <taxon>Viridiplantae</taxon>
        <taxon>Streptophyta</taxon>
        <taxon>Embryophyta</taxon>
        <taxon>Tracheophyta</taxon>
        <taxon>Spermatophyta</taxon>
        <taxon>Magnoliopsida</taxon>
        <taxon>eudicotyledons</taxon>
        <taxon>Gunneridae</taxon>
        <taxon>Pentapetalae</taxon>
        <taxon>rosids</taxon>
        <taxon>fabids</taxon>
        <taxon>Malpighiales</taxon>
        <taxon>Erythroxylaceae</taxon>
        <taxon>Erythroxylum</taxon>
    </lineage>
</organism>
<evidence type="ECO:0000256" key="4">
    <source>
        <dbReference type="ARBA" id="ARBA00022597"/>
    </source>
</evidence>
<evidence type="ECO:0000256" key="10">
    <source>
        <dbReference type="SAM" id="SignalP"/>
    </source>
</evidence>
<feature type="transmembrane region" description="Helical" evidence="9">
    <location>
        <begin position="133"/>
        <end position="154"/>
    </location>
</feature>
<comment type="similarity">
    <text evidence="2 9">Belongs to the SWEET sugar transporter family.</text>
</comment>
<dbReference type="GO" id="GO:0005886">
    <property type="term" value="C:plasma membrane"/>
    <property type="evidence" value="ECO:0007669"/>
    <property type="project" value="UniProtKB-SubCell"/>
</dbReference>
<evidence type="ECO:0000256" key="1">
    <source>
        <dbReference type="ARBA" id="ARBA00004127"/>
    </source>
</evidence>
<keyword evidence="3 9" id="KW-0813">Transport</keyword>
<keyword evidence="8 9" id="KW-0472">Membrane</keyword>
<keyword evidence="5 9" id="KW-0812">Transmembrane</keyword>
<protein>
    <recommendedName>
        <fullName evidence="9">Bidirectional sugar transporter SWEET</fullName>
    </recommendedName>
</protein>
<feature type="transmembrane region" description="Helical" evidence="9">
    <location>
        <begin position="71"/>
        <end position="94"/>
    </location>
</feature>